<comment type="similarity">
    <text evidence="2">Belongs to the TMEM175 family.</text>
</comment>
<evidence type="ECO:0008006" key="16">
    <source>
        <dbReference type="Google" id="ProtNLM"/>
    </source>
</evidence>
<keyword evidence="5 13" id="KW-0812">Transmembrane</keyword>
<dbReference type="GO" id="GO:0016020">
    <property type="term" value="C:membrane"/>
    <property type="evidence" value="ECO:0007669"/>
    <property type="project" value="UniProtKB-SubCell"/>
</dbReference>
<proteinExistence type="inferred from homology"/>
<comment type="catalytic activity">
    <reaction evidence="12">
        <text>K(+)(in) = K(+)(out)</text>
        <dbReference type="Rhea" id="RHEA:29463"/>
        <dbReference type="ChEBI" id="CHEBI:29103"/>
    </reaction>
</comment>
<evidence type="ECO:0000256" key="4">
    <source>
        <dbReference type="ARBA" id="ARBA00022538"/>
    </source>
</evidence>
<dbReference type="AlphaFoldDB" id="A0A3G8JN13"/>
<evidence type="ECO:0000313" key="14">
    <source>
        <dbReference type="EMBL" id="AZG45849.1"/>
    </source>
</evidence>
<accession>A0A3G8JN13</accession>
<dbReference type="GO" id="GO:0015252">
    <property type="term" value="F:proton channel activity"/>
    <property type="evidence" value="ECO:0007669"/>
    <property type="project" value="InterPro"/>
</dbReference>
<dbReference type="Proteomes" id="UP000271469">
    <property type="component" value="Chromosome"/>
</dbReference>
<keyword evidence="3" id="KW-0813">Transport</keyword>
<evidence type="ECO:0000256" key="8">
    <source>
        <dbReference type="ARBA" id="ARBA00022989"/>
    </source>
</evidence>
<evidence type="ECO:0000313" key="15">
    <source>
        <dbReference type="Proteomes" id="UP000271469"/>
    </source>
</evidence>
<keyword evidence="10 13" id="KW-0472">Membrane</keyword>
<evidence type="ECO:0000256" key="6">
    <source>
        <dbReference type="ARBA" id="ARBA00022826"/>
    </source>
</evidence>
<keyword evidence="8 13" id="KW-1133">Transmembrane helix</keyword>
<dbReference type="KEGG" id="gom:D7316_02449"/>
<keyword evidence="11" id="KW-0407">Ion channel</keyword>
<dbReference type="PANTHER" id="PTHR31462">
    <property type="entry name" value="ENDOSOMAL/LYSOSOMAL POTASSIUM CHANNEL TMEM175"/>
    <property type="match status" value="1"/>
</dbReference>
<evidence type="ECO:0000256" key="5">
    <source>
        <dbReference type="ARBA" id="ARBA00022692"/>
    </source>
</evidence>
<keyword evidence="9" id="KW-0406">Ion transport</keyword>
<sequence length="222" mass="24890">MAESVRRTTEGFRRLIAFSDAVVAIALTLLILPLTDVAGEIRDKTSMSAVFEEYAGAVVSFLISFIVIWVLWKHHHRVMEHLRSYDEMLFRLHFVWLLTIVVLPFATAMIDSNDLVKYGNVFYIGVLAVSISTLLIMERWVLGHPDLLAEDAAAEYRQWMSGRNGYGTVAMLILALVIAVLIPAAGNWPLFVLLLSGPVERLLSKLMPYRGDADEVTAEQPD</sequence>
<evidence type="ECO:0000256" key="3">
    <source>
        <dbReference type="ARBA" id="ARBA00022448"/>
    </source>
</evidence>
<feature type="transmembrane region" description="Helical" evidence="13">
    <location>
        <begin position="92"/>
        <end position="110"/>
    </location>
</feature>
<evidence type="ECO:0000256" key="7">
    <source>
        <dbReference type="ARBA" id="ARBA00022958"/>
    </source>
</evidence>
<evidence type="ECO:0000256" key="12">
    <source>
        <dbReference type="ARBA" id="ARBA00034430"/>
    </source>
</evidence>
<keyword evidence="4" id="KW-0633">Potassium transport</keyword>
<keyword evidence="15" id="KW-1185">Reference proteome</keyword>
<evidence type="ECO:0000256" key="11">
    <source>
        <dbReference type="ARBA" id="ARBA00023303"/>
    </source>
</evidence>
<feature type="transmembrane region" description="Helical" evidence="13">
    <location>
        <begin position="12"/>
        <end position="34"/>
    </location>
</feature>
<dbReference type="GO" id="GO:0005267">
    <property type="term" value="F:potassium channel activity"/>
    <property type="evidence" value="ECO:0007669"/>
    <property type="project" value="UniProtKB-KW"/>
</dbReference>
<dbReference type="Pfam" id="PF06736">
    <property type="entry name" value="TMEM175"/>
    <property type="match status" value="1"/>
</dbReference>
<dbReference type="InterPro" id="IPR010617">
    <property type="entry name" value="TMEM175-like"/>
</dbReference>
<feature type="transmembrane region" description="Helical" evidence="13">
    <location>
        <begin position="122"/>
        <end position="142"/>
    </location>
</feature>
<dbReference type="PANTHER" id="PTHR31462:SF5">
    <property type="entry name" value="ENDOSOMAL_LYSOSOMAL PROTON CHANNEL TMEM175"/>
    <property type="match status" value="1"/>
</dbReference>
<evidence type="ECO:0000256" key="13">
    <source>
        <dbReference type="SAM" id="Phobius"/>
    </source>
</evidence>
<dbReference type="RefSeq" id="WP_124708458.1">
    <property type="nucleotide sequence ID" value="NZ_CP033972.1"/>
</dbReference>
<protein>
    <recommendedName>
        <fullName evidence="16">Potassium channel</fullName>
    </recommendedName>
</protein>
<comment type="subcellular location">
    <subcellularLocation>
        <location evidence="1">Membrane</location>
        <topology evidence="1">Multi-pass membrane protein</topology>
    </subcellularLocation>
</comment>
<gene>
    <name evidence="14" type="ORF">D7316_02449</name>
</gene>
<feature type="transmembrane region" description="Helical" evidence="13">
    <location>
        <begin position="163"/>
        <end position="185"/>
    </location>
</feature>
<feature type="transmembrane region" description="Helical" evidence="13">
    <location>
        <begin position="54"/>
        <end position="72"/>
    </location>
</feature>
<evidence type="ECO:0000256" key="1">
    <source>
        <dbReference type="ARBA" id="ARBA00004141"/>
    </source>
</evidence>
<reference evidence="14 15" key="1">
    <citation type="submission" date="2018-11" db="EMBL/GenBank/DDBJ databases">
        <title>Gordonia insulae sp. nov., isolated from an island soil.</title>
        <authorList>
            <person name="Kim Y.S."/>
            <person name="Kim S.B."/>
        </authorList>
    </citation>
    <scope>NUCLEOTIDE SEQUENCE [LARGE SCALE GENOMIC DNA]</scope>
    <source>
        <strain evidence="14 15">MMS17-SY073</strain>
    </source>
</reference>
<evidence type="ECO:0000256" key="9">
    <source>
        <dbReference type="ARBA" id="ARBA00023065"/>
    </source>
</evidence>
<dbReference type="OrthoDB" id="7626281at2"/>
<evidence type="ECO:0000256" key="10">
    <source>
        <dbReference type="ARBA" id="ARBA00023136"/>
    </source>
</evidence>
<evidence type="ECO:0000256" key="2">
    <source>
        <dbReference type="ARBA" id="ARBA00006920"/>
    </source>
</evidence>
<dbReference type="EMBL" id="CP033972">
    <property type="protein sequence ID" value="AZG45849.1"/>
    <property type="molecule type" value="Genomic_DNA"/>
</dbReference>
<name>A0A3G8JN13_9ACTN</name>
<keyword evidence="7" id="KW-0630">Potassium</keyword>
<organism evidence="14 15">
    <name type="scientific">Gordonia insulae</name>
    <dbReference type="NCBI Taxonomy" id="2420509"/>
    <lineage>
        <taxon>Bacteria</taxon>
        <taxon>Bacillati</taxon>
        <taxon>Actinomycetota</taxon>
        <taxon>Actinomycetes</taxon>
        <taxon>Mycobacteriales</taxon>
        <taxon>Gordoniaceae</taxon>
        <taxon>Gordonia</taxon>
    </lineage>
</organism>
<keyword evidence="6" id="KW-0631">Potassium channel</keyword>